<gene>
    <name evidence="1" type="ORF">KHC33_10995</name>
</gene>
<proteinExistence type="predicted"/>
<reference evidence="1 2" key="1">
    <citation type="submission" date="2021-05" db="EMBL/GenBank/DDBJ databases">
        <title>A novel Methanospirillum isolate from a pyrite-forming mixed culture.</title>
        <authorList>
            <person name="Bunk B."/>
            <person name="Sproer C."/>
            <person name="Spring S."/>
            <person name="Pester M."/>
        </authorList>
    </citation>
    <scope>NUCLEOTIDE SEQUENCE [LARGE SCALE GENOMIC DNA]</scope>
    <source>
        <strain evidence="1 2">J.3.6.1-F.2.7.3</strain>
    </source>
</reference>
<evidence type="ECO:0000313" key="2">
    <source>
        <dbReference type="Proteomes" id="UP000680656"/>
    </source>
</evidence>
<sequence>MNYGILAGFTCFFLLISLTGFCVAEEAPEYSIYLQGGESSIAEDADGGMQITIQDIVPYIFSANGNKSLLLPVRQVSLYSFPMNAALVFSGPDEESVSFVQISNLSLSDGNKELTMQITPLEFYDGVMLKEFAKNAIPIDTVEKEKMKSVGIYLEGSFDAPDNVDCPPGCRWNGFYCGDFRGWICCPNGPCTAIGTDCVC</sequence>
<dbReference type="KEGG" id="mrtj:KHC33_10995"/>
<name>A0A8E7AW61_9EURY</name>
<dbReference type="GeneID" id="65097717"/>
<dbReference type="EMBL" id="CP075546">
    <property type="protein sequence ID" value="QVV87865.1"/>
    <property type="molecule type" value="Genomic_DNA"/>
</dbReference>
<dbReference type="Proteomes" id="UP000680656">
    <property type="component" value="Chromosome"/>
</dbReference>
<evidence type="ECO:0000313" key="1">
    <source>
        <dbReference type="EMBL" id="QVV87865.1"/>
    </source>
</evidence>
<keyword evidence="2" id="KW-1185">Reference proteome</keyword>
<accession>A0A8E7AW61</accession>
<protein>
    <submittedName>
        <fullName evidence="1">Uncharacterized protein</fullName>
    </submittedName>
</protein>
<dbReference type="RefSeq" id="WP_214418684.1">
    <property type="nucleotide sequence ID" value="NZ_CP075546.1"/>
</dbReference>
<dbReference type="AlphaFoldDB" id="A0A8E7AW61"/>
<organism evidence="1 2">
    <name type="scientific">Methanospirillum purgamenti</name>
    <dbReference type="NCBI Taxonomy" id="2834276"/>
    <lineage>
        <taxon>Archaea</taxon>
        <taxon>Methanobacteriati</taxon>
        <taxon>Methanobacteriota</taxon>
        <taxon>Stenosarchaea group</taxon>
        <taxon>Methanomicrobia</taxon>
        <taxon>Methanomicrobiales</taxon>
        <taxon>Methanospirillaceae</taxon>
        <taxon>Methanospirillum</taxon>
    </lineage>
</organism>